<proteinExistence type="predicted"/>
<evidence type="ECO:0000313" key="3">
    <source>
        <dbReference type="Proteomes" id="UP000195766"/>
    </source>
</evidence>
<dbReference type="EMBL" id="FUIE01000049">
    <property type="protein sequence ID" value="SJM62877.1"/>
    <property type="molecule type" value="Genomic_DNA"/>
</dbReference>
<feature type="transmembrane region" description="Helical" evidence="1">
    <location>
        <begin position="119"/>
        <end position="149"/>
    </location>
</feature>
<feature type="transmembrane region" description="Helical" evidence="1">
    <location>
        <begin position="208"/>
        <end position="241"/>
    </location>
</feature>
<dbReference type="Proteomes" id="UP000195766">
    <property type="component" value="Unassembled WGS sequence"/>
</dbReference>
<evidence type="ECO:0008006" key="4">
    <source>
        <dbReference type="Google" id="ProtNLM"/>
    </source>
</evidence>
<keyword evidence="1" id="KW-1133">Transmembrane helix</keyword>
<feature type="transmembrane region" description="Helical" evidence="1">
    <location>
        <begin position="261"/>
        <end position="291"/>
    </location>
</feature>
<evidence type="ECO:0000256" key="1">
    <source>
        <dbReference type="SAM" id="Phobius"/>
    </source>
</evidence>
<accession>A0A1R4G457</accession>
<organism evidence="2 3">
    <name type="scientific">Brevundimonas diminuta 3F5N</name>
    <dbReference type="NCBI Taxonomy" id="1255603"/>
    <lineage>
        <taxon>Bacteria</taxon>
        <taxon>Pseudomonadati</taxon>
        <taxon>Pseudomonadota</taxon>
        <taxon>Alphaproteobacteria</taxon>
        <taxon>Caulobacterales</taxon>
        <taxon>Caulobacteraceae</taxon>
        <taxon>Brevundimonas</taxon>
    </lineage>
</organism>
<name>A0A1R4G457_BREDI</name>
<evidence type="ECO:0000313" key="2">
    <source>
        <dbReference type="EMBL" id="SJM62877.1"/>
    </source>
</evidence>
<protein>
    <recommendedName>
        <fullName evidence="4">Glycerophosphoryl diester phosphodiesterase membrane domain-containing protein</fullName>
    </recommendedName>
</protein>
<feature type="transmembrane region" description="Helical" evidence="1">
    <location>
        <begin position="155"/>
        <end position="176"/>
    </location>
</feature>
<keyword evidence="1" id="KW-0812">Transmembrane</keyword>
<keyword evidence="1" id="KW-0472">Membrane</keyword>
<feature type="transmembrane region" description="Helical" evidence="1">
    <location>
        <begin position="25"/>
        <end position="52"/>
    </location>
</feature>
<sequence length="312" mass="32763">MTQGFSIGDALTDGFRLIGRKPLNVLAWGILLTLPILLSVFLVVDMIAAIGVDAMAAQEPGPEAFAVMMRMQALSGLVNLLQLCGYVLIIAAICRAVLWPERTPGRIFDLRIGMDEARVAVACVALMIGCYGVLFVILLLAFAFGAALWMVSEAAAVSLGVIVGLAGLVGVAWAALRASMIIPASVGLKDFAFVDGWRLTKGRVAPLLGLAVTTLLLALLVQILIMTIIAVVAFAISIPFWPQLLAWAEGMEVGAAPQFNVGVVMAMSLALFPVIAAYYGAITVITTAPWVSACRQMLDAKAGDETSAAALS</sequence>
<dbReference type="AlphaFoldDB" id="A0A1R4G457"/>
<reference evidence="2 3" key="1">
    <citation type="submission" date="2017-02" db="EMBL/GenBank/DDBJ databases">
        <authorList>
            <person name="Peterson S.W."/>
        </authorList>
    </citation>
    <scope>NUCLEOTIDE SEQUENCE [LARGE SCALE GENOMIC DNA]</scope>
    <source>
        <strain evidence="2 3">3F5N</strain>
    </source>
</reference>
<gene>
    <name evidence="2" type="ORF">FM111_09125</name>
</gene>
<feature type="transmembrane region" description="Helical" evidence="1">
    <location>
        <begin position="72"/>
        <end position="98"/>
    </location>
</feature>